<dbReference type="GO" id="GO:0005634">
    <property type="term" value="C:nucleus"/>
    <property type="evidence" value="ECO:0007669"/>
    <property type="project" value="UniProtKB-SubCell"/>
</dbReference>
<evidence type="ECO:0000256" key="7">
    <source>
        <dbReference type="ARBA" id="ARBA00022833"/>
    </source>
</evidence>
<keyword evidence="5 14" id="KW-0863">Zinc-finger</keyword>
<feature type="domain" description="GRF-type" evidence="17">
    <location>
        <begin position="554"/>
        <end position="603"/>
    </location>
</feature>
<feature type="binding site" evidence="12">
    <location>
        <position position="32"/>
    </location>
    <ligand>
        <name>Mg(2+)</name>
        <dbReference type="ChEBI" id="CHEBI:18420"/>
        <label>1</label>
    </ligand>
</feature>
<evidence type="ECO:0000256" key="2">
    <source>
        <dbReference type="ARBA" id="ARBA00007092"/>
    </source>
</evidence>
<accession>A0A8C8RN91</accession>
<feature type="active site" description="Proton acceptor" evidence="11">
    <location>
        <position position="288"/>
    </location>
</feature>
<keyword evidence="15" id="KW-0963">Cytoplasm</keyword>
<keyword evidence="15" id="KW-0540">Nuclease</keyword>
<dbReference type="GO" id="GO:0008081">
    <property type="term" value="F:phosphoric diester hydrolase activity"/>
    <property type="evidence" value="ECO:0007669"/>
    <property type="project" value="TreeGrafter"/>
</dbReference>
<evidence type="ECO:0000256" key="3">
    <source>
        <dbReference type="ARBA" id="ARBA00022723"/>
    </source>
</evidence>
<feature type="binding site" evidence="12">
    <location>
        <position position="185"/>
    </location>
    <ligand>
        <name>Mg(2+)</name>
        <dbReference type="ChEBI" id="CHEBI:18420"/>
        <label>1</label>
    </ligand>
</feature>
<feature type="binding site" evidence="12">
    <location>
        <position position="7"/>
    </location>
    <ligand>
        <name>Mg(2+)</name>
        <dbReference type="ChEBI" id="CHEBI:18420"/>
        <label>1</label>
    </ligand>
</feature>
<evidence type="ECO:0000256" key="9">
    <source>
        <dbReference type="ARBA" id="ARBA00023204"/>
    </source>
</evidence>
<dbReference type="Pfam" id="PF06839">
    <property type="entry name" value="Zn_ribbon_GRF"/>
    <property type="match status" value="1"/>
</dbReference>
<comment type="catalytic activity">
    <reaction evidence="1">
        <text>Exonucleolytic cleavage in the 3'- to 5'-direction to yield nucleoside 5'-phosphates.</text>
        <dbReference type="EC" id="3.1.11.2"/>
    </reaction>
</comment>
<proteinExistence type="inferred from homology"/>
<feature type="binding site" evidence="12">
    <location>
        <position position="183"/>
    </location>
    <ligand>
        <name>Mg(2+)</name>
        <dbReference type="ChEBI" id="CHEBI:18420"/>
        <label>1</label>
    </ligand>
</feature>
<dbReference type="GO" id="GO:0003677">
    <property type="term" value="F:DNA binding"/>
    <property type="evidence" value="ECO:0007669"/>
    <property type="project" value="UniProtKB-KW"/>
</dbReference>
<reference evidence="18" key="1">
    <citation type="submission" date="2025-08" db="UniProtKB">
        <authorList>
            <consortium name="Ensembl"/>
        </authorList>
    </citation>
    <scope>IDENTIFICATION</scope>
</reference>
<dbReference type="InterPro" id="IPR036691">
    <property type="entry name" value="Endo/exonu/phosph_ase_sf"/>
</dbReference>
<evidence type="ECO:0000256" key="5">
    <source>
        <dbReference type="ARBA" id="ARBA00022771"/>
    </source>
</evidence>
<dbReference type="PROSITE" id="PS51999">
    <property type="entry name" value="ZF_GRF"/>
    <property type="match status" value="1"/>
</dbReference>
<dbReference type="GO" id="GO:0008270">
    <property type="term" value="F:zinc ion binding"/>
    <property type="evidence" value="ECO:0007669"/>
    <property type="project" value="UniProtKB-KW"/>
</dbReference>
<keyword evidence="7" id="KW-0862">Zinc</keyword>
<dbReference type="Pfam" id="PF03372">
    <property type="entry name" value="Exo_endo_phos"/>
    <property type="match status" value="1"/>
</dbReference>
<keyword evidence="4 15" id="KW-0227">DNA damage</keyword>
<evidence type="ECO:0000256" key="16">
    <source>
        <dbReference type="SAM" id="MobiDB-lite"/>
    </source>
</evidence>
<evidence type="ECO:0000256" key="1">
    <source>
        <dbReference type="ARBA" id="ARBA00000493"/>
    </source>
</evidence>
<comment type="subcellular location">
    <subcellularLocation>
        <location evidence="15">Nucleus</location>
    </subcellularLocation>
    <subcellularLocation>
        <location evidence="15">Cytoplasm</location>
    </subcellularLocation>
    <subcellularLocation>
        <location evidence="15">Mitochondrion</location>
    </subcellularLocation>
</comment>
<keyword evidence="15" id="KW-0238">DNA-binding</keyword>
<dbReference type="Gene3D" id="3.60.10.10">
    <property type="entry name" value="Endonuclease/exonuclease/phosphatase"/>
    <property type="match status" value="1"/>
</dbReference>
<keyword evidence="15" id="KW-0496">Mitochondrion</keyword>
<keyword evidence="8 12" id="KW-0460">Magnesium</keyword>
<evidence type="ECO:0000256" key="11">
    <source>
        <dbReference type="PIRSR" id="PIRSR604808-1"/>
    </source>
</evidence>
<evidence type="ECO:0000256" key="13">
    <source>
        <dbReference type="PIRSR" id="PIRSR604808-3"/>
    </source>
</evidence>
<keyword evidence="6 15" id="KW-0378">Hydrolase</keyword>
<protein>
    <recommendedName>
        <fullName evidence="15">DNA-(apurinic or apyrimidinic site) endonuclease</fullName>
        <ecNumber evidence="15">3.1.-.-</ecNumber>
    </recommendedName>
</protein>
<dbReference type="SUPFAM" id="SSF56219">
    <property type="entry name" value="DNase I-like"/>
    <property type="match status" value="1"/>
</dbReference>
<dbReference type="GO" id="GO:0003906">
    <property type="term" value="F:DNA-(apurinic or apyrimidinic site) endonuclease activity"/>
    <property type="evidence" value="ECO:0007669"/>
    <property type="project" value="TreeGrafter"/>
</dbReference>
<evidence type="ECO:0000259" key="17">
    <source>
        <dbReference type="PROSITE" id="PS51999"/>
    </source>
</evidence>
<dbReference type="CDD" id="cd09088">
    <property type="entry name" value="Ape2-like_AP-endo"/>
    <property type="match status" value="1"/>
</dbReference>
<dbReference type="EC" id="3.1.-.-" evidence="15"/>
<sequence>MRLLSWNVGGLRAGPGPAGLGALGGDVICLQETRVTRDLLTEPLAMVDGYNSYFSFCRTRSGYSGVATFCKDSATPLAAEEGLSGLLAQPGEGGSVGCYRDLGGFTPQELKALDSEGRAVITRHRICTSAQQETTLTVINVYCPRADPQRPERAAYQAAFYRLLQGRAEALLRDGGHVVILGDINTSHRPIDHCEPGDPKTFGEHPGRRWLDGFLCAPDGQPGQGLFMDTFRLLHPRQPYAFTCWRTDTGARLTNHGTRLDYVLADRALALGELQDARVLPEVPGSDHCPVLAELAATFLPAPRCPPLCTRHMPEFAGTQQKLNRFLVRVERGAGAAGAGRTCRGTGVGRGGTARNRRRLPRGQGDLLSYFRVTQGQLRIVTAQNAPGYRTQELAPDAPGQGGPEPDQSALGHSGQEPFQNVLQHRIQELTQDALERSGQESSQDALRHRAQDLARDALGQNRQALVQDTAGQSSQELAHDALGQNTQALVQDTAGQSSQELVHDALGPSNGLGPEELVMVFSPGDPGPMAASLHSNTARWRAVLPGPEPPPLCPTHREPCALRTVRKPGPNCGRRFYVCARPPGRPGDPRARCDFFHWASRGRS</sequence>
<dbReference type="Proteomes" id="UP000694393">
    <property type="component" value="Unplaced"/>
</dbReference>
<dbReference type="GO" id="GO:0006284">
    <property type="term" value="P:base-excision repair"/>
    <property type="evidence" value="ECO:0007669"/>
    <property type="project" value="TreeGrafter"/>
</dbReference>
<dbReference type="PANTHER" id="PTHR22748:SF27">
    <property type="entry name" value="DNA-(APURINIC OR APYRIMIDINIC SITE) ENDONUCLEASE 2"/>
    <property type="match status" value="1"/>
</dbReference>
<feature type="region of interest" description="Disordered" evidence="16">
    <location>
        <begin position="384"/>
        <end position="415"/>
    </location>
</feature>
<evidence type="ECO:0000256" key="12">
    <source>
        <dbReference type="PIRSR" id="PIRSR604808-2"/>
    </source>
</evidence>
<comment type="similarity">
    <text evidence="2 15">Belongs to the DNA repair enzymes AP/ExoA family.</text>
</comment>
<keyword evidence="19" id="KW-1185">Reference proteome</keyword>
<feature type="region of interest" description="Disordered" evidence="16">
    <location>
        <begin position="338"/>
        <end position="361"/>
    </location>
</feature>
<dbReference type="Ensembl" id="ENSPCET00000007733.1">
    <property type="protein sequence ID" value="ENSPCEP00000007465.1"/>
    <property type="gene ID" value="ENSPCEG00000005996.1"/>
</dbReference>
<evidence type="ECO:0000256" key="6">
    <source>
        <dbReference type="ARBA" id="ARBA00022801"/>
    </source>
</evidence>
<evidence type="ECO:0000256" key="14">
    <source>
        <dbReference type="PROSITE-ProRule" id="PRU01343"/>
    </source>
</evidence>
<feature type="site" description="Interaction with DNA substrate" evidence="13">
    <location>
        <position position="288"/>
    </location>
</feature>
<comment type="cofactor">
    <cofactor evidence="12 15">
        <name>Mg(2+)</name>
        <dbReference type="ChEBI" id="CHEBI:18420"/>
    </cofactor>
    <cofactor evidence="12 15">
        <name>Mn(2+)</name>
        <dbReference type="ChEBI" id="CHEBI:29035"/>
    </cofactor>
    <text evidence="12 15">Probably binds two magnesium or manganese ions per subunit.</text>
</comment>
<organism evidence="18 19">
    <name type="scientific">Pelusios castaneus</name>
    <name type="common">West African mud turtle</name>
    <dbReference type="NCBI Taxonomy" id="367368"/>
    <lineage>
        <taxon>Eukaryota</taxon>
        <taxon>Metazoa</taxon>
        <taxon>Chordata</taxon>
        <taxon>Craniata</taxon>
        <taxon>Vertebrata</taxon>
        <taxon>Euteleostomi</taxon>
        <taxon>Archelosauria</taxon>
        <taxon>Testudinata</taxon>
        <taxon>Testudines</taxon>
        <taxon>Pleurodira</taxon>
        <taxon>Pelomedusidae</taxon>
        <taxon>Pelusios</taxon>
    </lineage>
</organism>
<dbReference type="NCBIfam" id="TIGR00633">
    <property type="entry name" value="xth"/>
    <property type="match status" value="1"/>
</dbReference>
<dbReference type="PANTHER" id="PTHR22748">
    <property type="entry name" value="AP ENDONUCLEASE"/>
    <property type="match status" value="1"/>
</dbReference>
<comment type="function">
    <text evidence="15">Initiates repair of AP sites in DNA by catalyzing hydrolytic incision of the phosphodiester backbone immediately adjacent to the damage, generating a single-strand break with 5'-deoxyribose phosphate and 3'-hydroxyl ends.</text>
</comment>
<dbReference type="InterPro" id="IPR004808">
    <property type="entry name" value="AP_endonuc_1"/>
</dbReference>
<keyword evidence="3 12" id="KW-0479">Metal-binding</keyword>
<evidence type="ECO:0000256" key="10">
    <source>
        <dbReference type="ARBA" id="ARBA00023242"/>
    </source>
</evidence>
<evidence type="ECO:0000313" key="18">
    <source>
        <dbReference type="Ensembl" id="ENSPCEP00000007465.1"/>
    </source>
</evidence>
<dbReference type="AlphaFoldDB" id="A0A8C8RN91"/>
<keyword evidence="12" id="KW-0464">Manganese</keyword>
<evidence type="ECO:0000256" key="4">
    <source>
        <dbReference type="ARBA" id="ARBA00022763"/>
    </source>
</evidence>
<feature type="binding site" evidence="12">
    <location>
        <position position="288"/>
    </location>
    <ligand>
        <name>Mg(2+)</name>
        <dbReference type="ChEBI" id="CHEBI:18420"/>
        <label>1</label>
    </ligand>
</feature>
<dbReference type="GO" id="GO:0008311">
    <property type="term" value="F:double-stranded DNA 3'-5' DNA exonuclease activity"/>
    <property type="evidence" value="ECO:0007669"/>
    <property type="project" value="UniProtKB-EC"/>
</dbReference>
<feature type="binding site" evidence="12">
    <location>
        <position position="287"/>
    </location>
    <ligand>
        <name>Mg(2+)</name>
        <dbReference type="ChEBI" id="CHEBI:18420"/>
        <label>1</label>
    </ligand>
</feature>
<feature type="active site" evidence="11">
    <location>
        <position position="142"/>
    </location>
</feature>
<dbReference type="InterPro" id="IPR005135">
    <property type="entry name" value="Endo/exonuclease/phosphatase"/>
</dbReference>
<dbReference type="GO" id="GO:0005739">
    <property type="term" value="C:mitochondrion"/>
    <property type="evidence" value="ECO:0007669"/>
    <property type="project" value="UniProtKB-SubCell"/>
</dbReference>
<evidence type="ECO:0000313" key="19">
    <source>
        <dbReference type="Proteomes" id="UP000694393"/>
    </source>
</evidence>
<name>A0A8C8RN91_9SAUR</name>
<evidence type="ECO:0000256" key="8">
    <source>
        <dbReference type="ARBA" id="ARBA00022842"/>
    </source>
</evidence>
<feature type="site" description="Transition state stabilizer" evidence="13">
    <location>
        <position position="185"/>
    </location>
</feature>
<reference evidence="18" key="2">
    <citation type="submission" date="2025-09" db="UniProtKB">
        <authorList>
            <consortium name="Ensembl"/>
        </authorList>
    </citation>
    <scope>IDENTIFICATION</scope>
</reference>
<keyword evidence="15" id="KW-0255">Endonuclease</keyword>
<keyword evidence="9 15" id="KW-0234">DNA repair</keyword>
<feature type="site" description="Important for catalytic activity" evidence="13">
    <location>
        <position position="261"/>
    </location>
</feature>
<evidence type="ECO:0000256" key="15">
    <source>
        <dbReference type="RuleBase" id="RU362131"/>
    </source>
</evidence>
<dbReference type="PROSITE" id="PS51435">
    <property type="entry name" value="AP_NUCLEASE_F1_4"/>
    <property type="match status" value="1"/>
</dbReference>
<dbReference type="InterPro" id="IPR010666">
    <property type="entry name" value="Znf_GRF"/>
</dbReference>
<feature type="active site" description="Proton donor/acceptor" evidence="11">
    <location>
        <position position="183"/>
    </location>
</feature>
<keyword evidence="10 15" id="KW-0539">Nucleus</keyword>